<evidence type="ECO:0000313" key="6">
    <source>
        <dbReference type="EMBL" id="GGW72646.1"/>
    </source>
</evidence>
<dbReference type="PANTHER" id="PTHR30249:SF0">
    <property type="entry name" value="PLASTIDAL GLYCOLATE_GLYCERATE TRANSLOCATOR 1, CHLOROPLASTIC"/>
    <property type="match status" value="1"/>
</dbReference>
<evidence type="ECO:0000313" key="7">
    <source>
        <dbReference type="Proteomes" id="UP000631300"/>
    </source>
</evidence>
<dbReference type="RefSeq" id="WP_189403052.1">
    <property type="nucleotide sequence ID" value="NZ_BMXP01000001.1"/>
</dbReference>
<accession>A0A918JBN2</accession>
<feature type="transmembrane region" description="Helical" evidence="5">
    <location>
        <begin position="77"/>
        <end position="95"/>
    </location>
</feature>
<keyword evidence="4 5" id="KW-0472">Membrane</keyword>
<evidence type="ECO:0000256" key="5">
    <source>
        <dbReference type="SAM" id="Phobius"/>
    </source>
</evidence>
<comment type="caution">
    <text evidence="6">The sequence shown here is derived from an EMBL/GenBank/DDBJ whole genome shotgun (WGS) entry which is preliminary data.</text>
</comment>
<keyword evidence="2 5" id="KW-0812">Transmembrane</keyword>
<dbReference type="EMBL" id="BMXP01000001">
    <property type="protein sequence ID" value="GGW72646.1"/>
    <property type="molecule type" value="Genomic_DNA"/>
</dbReference>
<evidence type="ECO:0008006" key="8">
    <source>
        <dbReference type="Google" id="ProtNLM"/>
    </source>
</evidence>
<dbReference type="PANTHER" id="PTHR30249">
    <property type="entry name" value="PUTATIVE SEROTONIN TRANSPORTER"/>
    <property type="match status" value="1"/>
</dbReference>
<keyword evidence="7" id="KW-1185">Reference proteome</keyword>
<name>A0A918JBN2_9ALTE</name>
<evidence type="ECO:0000256" key="4">
    <source>
        <dbReference type="ARBA" id="ARBA00023136"/>
    </source>
</evidence>
<dbReference type="Pfam" id="PF04172">
    <property type="entry name" value="LrgB"/>
    <property type="match status" value="1"/>
</dbReference>
<feature type="transmembrane region" description="Helical" evidence="5">
    <location>
        <begin position="15"/>
        <end position="34"/>
    </location>
</feature>
<organism evidence="6 7">
    <name type="scientific">Alteromonas halophila</name>
    <dbReference type="NCBI Taxonomy" id="516698"/>
    <lineage>
        <taxon>Bacteria</taxon>
        <taxon>Pseudomonadati</taxon>
        <taxon>Pseudomonadota</taxon>
        <taxon>Gammaproteobacteria</taxon>
        <taxon>Alteromonadales</taxon>
        <taxon>Alteromonadaceae</taxon>
        <taxon>Alteromonas/Salinimonas group</taxon>
        <taxon>Alteromonas</taxon>
    </lineage>
</organism>
<evidence type="ECO:0000256" key="3">
    <source>
        <dbReference type="ARBA" id="ARBA00022989"/>
    </source>
</evidence>
<feature type="transmembrane region" description="Helical" evidence="5">
    <location>
        <begin position="46"/>
        <end position="65"/>
    </location>
</feature>
<gene>
    <name evidence="6" type="ORF">GCM10007391_00120</name>
</gene>
<feature type="transmembrane region" description="Helical" evidence="5">
    <location>
        <begin position="218"/>
        <end position="239"/>
    </location>
</feature>
<feature type="transmembrane region" description="Helical" evidence="5">
    <location>
        <begin position="155"/>
        <end position="177"/>
    </location>
</feature>
<evidence type="ECO:0000256" key="2">
    <source>
        <dbReference type="ARBA" id="ARBA00022692"/>
    </source>
</evidence>
<reference evidence="6" key="1">
    <citation type="journal article" date="2014" name="Int. J. Syst. Evol. Microbiol.">
        <title>Complete genome sequence of Corynebacterium casei LMG S-19264T (=DSM 44701T), isolated from a smear-ripened cheese.</title>
        <authorList>
            <consortium name="US DOE Joint Genome Institute (JGI-PGF)"/>
            <person name="Walter F."/>
            <person name="Albersmeier A."/>
            <person name="Kalinowski J."/>
            <person name="Ruckert C."/>
        </authorList>
    </citation>
    <scope>NUCLEOTIDE SEQUENCE</scope>
    <source>
        <strain evidence="6">KCTC 22164</strain>
    </source>
</reference>
<dbReference type="InterPro" id="IPR007300">
    <property type="entry name" value="CidB/LrgB"/>
</dbReference>
<dbReference type="Proteomes" id="UP000631300">
    <property type="component" value="Unassembled WGS sequence"/>
</dbReference>
<feature type="transmembrane region" description="Helical" evidence="5">
    <location>
        <begin position="107"/>
        <end position="129"/>
    </location>
</feature>
<dbReference type="GO" id="GO:0016020">
    <property type="term" value="C:membrane"/>
    <property type="evidence" value="ECO:0007669"/>
    <property type="project" value="UniProtKB-SubCell"/>
</dbReference>
<reference evidence="6" key="2">
    <citation type="submission" date="2020-09" db="EMBL/GenBank/DDBJ databases">
        <authorList>
            <person name="Sun Q."/>
            <person name="Kim S."/>
        </authorList>
    </citation>
    <scope>NUCLEOTIDE SEQUENCE</scope>
    <source>
        <strain evidence="6">KCTC 22164</strain>
    </source>
</reference>
<dbReference type="AlphaFoldDB" id="A0A918JBN2"/>
<comment type="subcellular location">
    <subcellularLocation>
        <location evidence="1">Membrane</location>
        <topology evidence="1">Multi-pass membrane protein</topology>
    </subcellularLocation>
</comment>
<proteinExistence type="predicted"/>
<keyword evidence="3 5" id="KW-1133">Transmembrane helix</keyword>
<protein>
    <recommendedName>
        <fullName evidence="8">LrgB family protein</fullName>
    </recommendedName>
</protein>
<evidence type="ECO:0000256" key="1">
    <source>
        <dbReference type="ARBA" id="ARBA00004141"/>
    </source>
</evidence>
<sequence>MHALFDPLVHVVQNTLSIAGLLWLGVTLFVYAVAIRIHHAARATPALHPLLLTVVIVGAALWLSNTTIAEYQRVAGLLHWLLGPATVALALPMYNQWQRIRHHGWRLVVAIAAGGVIAPLLAWLTVWVVDAPVAMQLTMLLKSITTPLAMEATRLIGGIPALAAVFVIITGIVGAMVSGAVFRLVRVDDPHAQGIALGTVGHAVGTARALQLSEQTGAMATLGLCVNGIMTALVVPLLFA</sequence>